<dbReference type="PROSITE" id="PS51194">
    <property type="entry name" value="HELICASE_CTER"/>
    <property type="match status" value="1"/>
</dbReference>
<dbReference type="Pfam" id="PF00271">
    <property type="entry name" value="Helicase_C"/>
    <property type="match status" value="1"/>
</dbReference>
<keyword evidence="1" id="KW-0547">Nucleotide-binding</keyword>
<organism evidence="7 8">
    <name type="scientific">Natribacillus halophilus</name>
    <dbReference type="NCBI Taxonomy" id="549003"/>
    <lineage>
        <taxon>Bacteria</taxon>
        <taxon>Bacillati</taxon>
        <taxon>Bacillota</taxon>
        <taxon>Bacilli</taxon>
        <taxon>Bacillales</taxon>
        <taxon>Bacillaceae</taxon>
        <taxon>Natribacillus</taxon>
    </lineage>
</organism>
<evidence type="ECO:0000313" key="8">
    <source>
        <dbReference type="Proteomes" id="UP000198853"/>
    </source>
</evidence>
<dbReference type="InterPro" id="IPR057342">
    <property type="entry name" value="DEXDc_RapA"/>
</dbReference>
<dbReference type="SMART" id="SM00487">
    <property type="entry name" value="DEXDc"/>
    <property type="match status" value="1"/>
</dbReference>
<evidence type="ECO:0000256" key="4">
    <source>
        <dbReference type="ARBA" id="ARBA00022840"/>
    </source>
</evidence>
<dbReference type="GO" id="GO:0005524">
    <property type="term" value="F:ATP binding"/>
    <property type="evidence" value="ECO:0007669"/>
    <property type="project" value="UniProtKB-KW"/>
</dbReference>
<dbReference type="SMART" id="SM00490">
    <property type="entry name" value="HELICc"/>
    <property type="match status" value="1"/>
</dbReference>
<reference evidence="7 8" key="1">
    <citation type="submission" date="2016-10" db="EMBL/GenBank/DDBJ databases">
        <authorList>
            <person name="de Groot N.N."/>
        </authorList>
    </citation>
    <scope>NUCLEOTIDE SEQUENCE [LARGE SCALE GENOMIC DNA]</scope>
    <source>
        <strain evidence="7 8">DSM 21771</strain>
    </source>
</reference>
<keyword evidence="2" id="KW-0378">Hydrolase</keyword>
<keyword evidence="3 7" id="KW-0347">Helicase</keyword>
<dbReference type="InterPro" id="IPR049730">
    <property type="entry name" value="SNF2/RAD54-like_C"/>
</dbReference>
<dbReference type="Gene3D" id="3.40.50.300">
    <property type="entry name" value="P-loop containing nucleotide triphosphate hydrolases"/>
    <property type="match status" value="1"/>
</dbReference>
<dbReference type="SUPFAM" id="SSF52540">
    <property type="entry name" value="P-loop containing nucleoside triphosphate hydrolases"/>
    <property type="match status" value="2"/>
</dbReference>
<dbReference type="Pfam" id="PF00176">
    <property type="entry name" value="SNF2-rel_dom"/>
    <property type="match status" value="1"/>
</dbReference>
<evidence type="ECO:0000259" key="6">
    <source>
        <dbReference type="PROSITE" id="PS51194"/>
    </source>
</evidence>
<proteinExistence type="predicted"/>
<name>A0A1G8N3F9_9BACI</name>
<dbReference type="GO" id="GO:0016787">
    <property type="term" value="F:hydrolase activity"/>
    <property type="evidence" value="ECO:0007669"/>
    <property type="project" value="UniProtKB-KW"/>
</dbReference>
<dbReference type="Proteomes" id="UP000198853">
    <property type="component" value="Unassembled WGS sequence"/>
</dbReference>
<dbReference type="PANTHER" id="PTHR10799">
    <property type="entry name" value="SNF2/RAD54 HELICASE FAMILY"/>
    <property type="match status" value="1"/>
</dbReference>
<dbReference type="InterPro" id="IPR014001">
    <property type="entry name" value="Helicase_ATP-bd"/>
</dbReference>
<feature type="domain" description="Helicase C-terminal" evidence="6">
    <location>
        <begin position="476"/>
        <end position="623"/>
    </location>
</feature>
<dbReference type="RefSeq" id="WP_090397803.1">
    <property type="nucleotide sequence ID" value="NZ_FNEN01000005.1"/>
</dbReference>
<dbReference type="AlphaFoldDB" id="A0A1G8N3F9"/>
<dbReference type="EMBL" id="FNEN01000005">
    <property type="protein sequence ID" value="SDI74655.1"/>
    <property type="molecule type" value="Genomic_DNA"/>
</dbReference>
<dbReference type="OrthoDB" id="9814088at2"/>
<evidence type="ECO:0000313" key="7">
    <source>
        <dbReference type="EMBL" id="SDI74655.1"/>
    </source>
</evidence>
<dbReference type="CDD" id="cd18793">
    <property type="entry name" value="SF2_C_SNF"/>
    <property type="match status" value="1"/>
</dbReference>
<gene>
    <name evidence="7" type="ORF">SAMN04488123_105180</name>
</gene>
<dbReference type="GO" id="GO:0004386">
    <property type="term" value="F:helicase activity"/>
    <property type="evidence" value="ECO:0007669"/>
    <property type="project" value="UniProtKB-KW"/>
</dbReference>
<evidence type="ECO:0000256" key="1">
    <source>
        <dbReference type="ARBA" id="ARBA00022741"/>
    </source>
</evidence>
<dbReference type="Gene3D" id="3.40.50.10810">
    <property type="entry name" value="Tandem AAA-ATPase domain"/>
    <property type="match status" value="1"/>
</dbReference>
<keyword evidence="8" id="KW-1185">Reference proteome</keyword>
<dbReference type="InterPro" id="IPR038718">
    <property type="entry name" value="SNF2-like_sf"/>
</dbReference>
<feature type="domain" description="Helicase ATP-binding" evidence="5">
    <location>
        <begin position="170"/>
        <end position="331"/>
    </location>
</feature>
<keyword evidence="4" id="KW-0067">ATP-binding</keyword>
<evidence type="ECO:0000256" key="2">
    <source>
        <dbReference type="ARBA" id="ARBA00022801"/>
    </source>
</evidence>
<dbReference type="PROSITE" id="PS51192">
    <property type="entry name" value="HELICASE_ATP_BIND_1"/>
    <property type="match status" value="1"/>
</dbReference>
<dbReference type="CDD" id="cd18011">
    <property type="entry name" value="DEXDc_RapA"/>
    <property type="match status" value="1"/>
</dbReference>
<sequence length="679" mass="79419">MQPYLFHLNKDLLEINALEMDGGLSAFFASKQENTFEFVNGDQSLVRTFTVNWEEQAIQGRGIKGFFNPYDNEYLLIDENDEGQIKITPAPKPQEEWLQQFNMQPEARDRTHDVLEAMDNFRQNNEKWFDLYKVAQQFRFSSDTDQDELLSLPHLRDMETFDYQVNTVQAVLNRFKGRALLCDEVGLGKTVEAGMAMQEYIMRGLAGKILILCPPSLVQQWEQEMKRKFNQDFIRADDPAFKKQGTDAWAHFPKVIASIATAKRKQYRSAITDVHYDLVIVDEAHHLKNRKTMAWQFVNEINKKYIFLLTATPVQNNLEELYNLITLLKPGQLKTYRYFKKNFVEDNQGMEAKNVDQLKRLLSDVMIRNKRNNVDVRFTNRKAQTTTVALSAAEEGLYHELSAFIRSKYNDENSGMTRFQLKNLQEQMGSSFYTLVQSLEKQVHNEKLHDLDRRRLYDLYEQAYDITQTEAANNAKVRELISILSATNEKTLVFTKYQKTQQLLAWVLKEQGFRVAEFHGGLKRKEKEEQVDFFKDQAQVLVSTEVGGEGRNLQFCNTMINFDLPWNPMAIEQRIGRIHRIGQERDVFVYNLVAQNTLEHHILHILDRKVNMFELVVGEVDMILGDIEAKDDFSDIVMRTWVDARDRETMEKEMDDIGEKMLANKQQLDHLKKLDKQIF</sequence>
<dbReference type="InterPro" id="IPR000330">
    <property type="entry name" value="SNF2_N"/>
</dbReference>
<dbReference type="InterPro" id="IPR001650">
    <property type="entry name" value="Helicase_C-like"/>
</dbReference>
<evidence type="ECO:0000256" key="3">
    <source>
        <dbReference type="ARBA" id="ARBA00022806"/>
    </source>
</evidence>
<evidence type="ECO:0000259" key="5">
    <source>
        <dbReference type="PROSITE" id="PS51192"/>
    </source>
</evidence>
<dbReference type="InterPro" id="IPR027417">
    <property type="entry name" value="P-loop_NTPase"/>
</dbReference>
<protein>
    <submittedName>
        <fullName evidence="7">Helicase conserved C-terminal domain-containing protein</fullName>
    </submittedName>
</protein>
<accession>A0A1G8N3F9</accession>